<dbReference type="SMART" id="SM00530">
    <property type="entry name" value="HTH_XRE"/>
    <property type="match status" value="1"/>
</dbReference>
<evidence type="ECO:0000259" key="1">
    <source>
        <dbReference type="PROSITE" id="PS50943"/>
    </source>
</evidence>
<dbReference type="Gene3D" id="1.10.260.40">
    <property type="entry name" value="lambda repressor-like DNA-binding domains"/>
    <property type="match status" value="1"/>
</dbReference>
<dbReference type="PROSITE" id="PS50943">
    <property type="entry name" value="HTH_CROC1"/>
    <property type="match status" value="1"/>
</dbReference>
<proteinExistence type="predicted"/>
<dbReference type="PANTHER" id="PTHR35010">
    <property type="entry name" value="BLL4672 PROTEIN-RELATED"/>
    <property type="match status" value="1"/>
</dbReference>
<dbReference type="CDD" id="cd00093">
    <property type="entry name" value="HTH_XRE"/>
    <property type="match status" value="1"/>
</dbReference>
<dbReference type="AlphaFoldDB" id="A0A5B8U0F5"/>
<dbReference type="KEGG" id="bsol:FSW04_01845"/>
<sequence>MDRIELADFLRRRREALQPEDVGLARGARRRTSGLRREEVALLASMSTDYYGRLEQRRGPQPSEPMLAAIARALRLSQDERDHLFRLAGHTPPARASRSDHVSPALLRVLDRLDTPAQVATDLGETLVQNPAAVALLGDQTHYAPGDPARSLHYRWFTDPAARARYAPEDHDRLTRSFVGGLRIAMARHPGDERGLALIAALHAASAEFSARWAEHDVSARPSDERKRFMHPQVGRIEVNCQTLVAESEAQVLLVYTATPGTEDAEKLRLLEVVGAQEFAAAPDGAWEASGTARS</sequence>
<dbReference type="GO" id="GO:0003677">
    <property type="term" value="F:DNA binding"/>
    <property type="evidence" value="ECO:0007669"/>
    <property type="project" value="InterPro"/>
</dbReference>
<dbReference type="Pfam" id="PF17765">
    <property type="entry name" value="MLTR_LBD"/>
    <property type="match status" value="1"/>
</dbReference>
<dbReference type="InterPro" id="IPR001387">
    <property type="entry name" value="Cro/C1-type_HTH"/>
</dbReference>
<dbReference type="InterPro" id="IPR041413">
    <property type="entry name" value="MLTR_LBD"/>
</dbReference>
<feature type="domain" description="HTH cro/C1-type" evidence="1">
    <location>
        <begin position="34"/>
        <end position="81"/>
    </location>
</feature>
<dbReference type="EMBL" id="CP042430">
    <property type="protein sequence ID" value="QEC46442.1"/>
    <property type="molecule type" value="Genomic_DNA"/>
</dbReference>
<protein>
    <submittedName>
        <fullName evidence="2">Helix-turn-helix domain-containing protein</fullName>
    </submittedName>
</protein>
<dbReference type="InterPro" id="IPR010982">
    <property type="entry name" value="Lambda_DNA-bd_dom_sf"/>
</dbReference>
<dbReference type="RefSeq" id="WP_146915651.1">
    <property type="nucleotide sequence ID" value="NZ_CP042430.1"/>
</dbReference>
<name>A0A5B8U0F5_9ACTN</name>
<dbReference type="PANTHER" id="PTHR35010:SF2">
    <property type="entry name" value="BLL4672 PROTEIN"/>
    <property type="match status" value="1"/>
</dbReference>
<dbReference type="Pfam" id="PF13560">
    <property type="entry name" value="HTH_31"/>
    <property type="match status" value="1"/>
</dbReference>
<organism evidence="2 3">
    <name type="scientific">Baekduia soli</name>
    <dbReference type="NCBI Taxonomy" id="496014"/>
    <lineage>
        <taxon>Bacteria</taxon>
        <taxon>Bacillati</taxon>
        <taxon>Actinomycetota</taxon>
        <taxon>Thermoleophilia</taxon>
        <taxon>Solirubrobacterales</taxon>
        <taxon>Baekduiaceae</taxon>
        <taxon>Baekduia</taxon>
    </lineage>
</organism>
<evidence type="ECO:0000313" key="3">
    <source>
        <dbReference type="Proteomes" id="UP000321805"/>
    </source>
</evidence>
<dbReference type="SUPFAM" id="SSF47413">
    <property type="entry name" value="lambda repressor-like DNA-binding domains"/>
    <property type="match status" value="1"/>
</dbReference>
<gene>
    <name evidence="2" type="ORF">FSW04_01845</name>
</gene>
<reference evidence="2 3" key="1">
    <citation type="journal article" date="2018" name="J. Microbiol.">
        <title>Baekduia soli gen. nov., sp. nov., a novel bacterium isolated from the soil of Baekdu Mountain and proposal of a novel family name, Baekduiaceae fam. nov.</title>
        <authorList>
            <person name="An D.S."/>
            <person name="Siddiqi M.Z."/>
            <person name="Kim K.H."/>
            <person name="Yu H.S."/>
            <person name="Im W.T."/>
        </authorList>
    </citation>
    <scope>NUCLEOTIDE SEQUENCE [LARGE SCALE GENOMIC DNA]</scope>
    <source>
        <strain evidence="2 3">BR7-21</strain>
    </source>
</reference>
<dbReference type="OrthoDB" id="3518652at2"/>
<accession>A0A5B8U0F5</accession>
<keyword evidence="3" id="KW-1185">Reference proteome</keyword>
<dbReference type="Gene3D" id="3.30.450.180">
    <property type="match status" value="1"/>
</dbReference>
<dbReference type="Proteomes" id="UP000321805">
    <property type="component" value="Chromosome"/>
</dbReference>
<evidence type="ECO:0000313" key="2">
    <source>
        <dbReference type="EMBL" id="QEC46442.1"/>
    </source>
</evidence>